<proteinExistence type="predicted"/>
<accession>A0ABS2AKB3</accession>
<dbReference type="RefSeq" id="WP_203380285.1">
    <property type="nucleotide sequence ID" value="NZ_JAENHP010000014.1"/>
</dbReference>
<keyword evidence="5" id="KW-1185">Reference proteome</keyword>
<gene>
    <name evidence="4" type="ORF">JIG36_32755</name>
</gene>
<dbReference type="Proteomes" id="UP000632138">
    <property type="component" value="Unassembled WGS sequence"/>
</dbReference>
<evidence type="ECO:0000256" key="2">
    <source>
        <dbReference type="ARBA" id="ARBA00022679"/>
    </source>
</evidence>
<keyword evidence="2" id="KW-0808">Transferase</keyword>
<dbReference type="GO" id="GO:0032259">
    <property type="term" value="P:methylation"/>
    <property type="evidence" value="ECO:0007669"/>
    <property type="project" value="UniProtKB-KW"/>
</dbReference>
<feature type="domain" description="Methyltransferase" evidence="3">
    <location>
        <begin position="53"/>
        <end position="133"/>
    </location>
</feature>
<keyword evidence="1 4" id="KW-0489">Methyltransferase</keyword>
<dbReference type="GO" id="GO:0008168">
    <property type="term" value="F:methyltransferase activity"/>
    <property type="evidence" value="ECO:0007669"/>
    <property type="project" value="UniProtKB-KW"/>
</dbReference>
<evidence type="ECO:0000313" key="4">
    <source>
        <dbReference type="EMBL" id="MBM2620295.1"/>
    </source>
</evidence>
<dbReference type="InterPro" id="IPR041698">
    <property type="entry name" value="Methyltransf_25"/>
</dbReference>
<sequence>MGDTSSTGYGGAARWNGASGQAWVQTQALMDAMYRPLEELLVEAVSARRPRSVLDVGCGTGATTVAVAARLGEGSRCCGVDISEPMVAAARARGGAATFLRADVQEHAWAAGEFDAVMSRFGVMFFDDPVRAFGNLRGGATDDASLVFVAWRDIEENPFMTAAERAAGHLLPDMPPRRPDGPGQFGFADRDKVHGILAEAGWTGISIEPIDVTCAFGEEDLVGYFTRLGPVGLALPGVDDATRERVIDTVRPAFAPFVHGPEVRFTAACWLVKAHSTGQ</sequence>
<protein>
    <submittedName>
        <fullName evidence="4">Class I SAM-dependent methyltransferase</fullName>
    </submittedName>
</protein>
<dbReference type="InterPro" id="IPR029063">
    <property type="entry name" value="SAM-dependent_MTases_sf"/>
</dbReference>
<dbReference type="SUPFAM" id="SSF53335">
    <property type="entry name" value="S-adenosyl-L-methionine-dependent methyltransferases"/>
    <property type="match status" value="1"/>
</dbReference>
<dbReference type="PANTHER" id="PTHR43861:SF1">
    <property type="entry name" value="TRANS-ACONITATE 2-METHYLTRANSFERASE"/>
    <property type="match status" value="1"/>
</dbReference>
<dbReference type="Gene3D" id="3.40.50.150">
    <property type="entry name" value="Vaccinia Virus protein VP39"/>
    <property type="match status" value="1"/>
</dbReference>
<organism evidence="4 5">
    <name type="scientific">Paractinoplanes ovalisporus</name>
    <dbReference type="NCBI Taxonomy" id="2810368"/>
    <lineage>
        <taxon>Bacteria</taxon>
        <taxon>Bacillati</taxon>
        <taxon>Actinomycetota</taxon>
        <taxon>Actinomycetes</taxon>
        <taxon>Micromonosporales</taxon>
        <taxon>Micromonosporaceae</taxon>
        <taxon>Paractinoplanes</taxon>
    </lineage>
</organism>
<dbReference type="PANTHER" id="PTHR43861">
    <property type="entry name" value="TRANS-ACONITATE 2-METHYLTRANSFERASE-RELATED"/>
    <property type="match status" value="1"/>
</dbReference>
<evidence type="ECO:0000256" key="1">
    <source>
        <dbReference type="ARBA" id="ARBA00022603"/>
    </source>
</evidence>
<dbReference type="Pfam" id="PF13649">
    <property type="entry name" value="Methyltransf_25"/>
    <property type="match status" value="1"/>
</dbReference>
<comment type="caution">
    <text evidence="4">The sequence shown here is derived from an EMBL/GenBank/DDBJ whole genome shotgun (WGS) entry which is preliminary data.</text>
</comment>
<dbReference type="EMBL" id="JAENHP010000014">
    <property type="protein sequence ID" value="MBM2620295.1"/>
    <property type="molecule type" value="Genomic_DNA"/>
</dbReference>
<evidence type="ECO:0000259" key="3">
    <source>
        <dbReference type="Pfam" id="PF13649"/>
    </source>
</evidence>
<reference evidence="4 5" key="1">
    <citation type="submission" date="2021-01" db="EMBL/GenBank/DDBJ databases">
        <title>Actinoplanes sp. nov. LDG1-06 isolated from lichen.</title>
        <authorList>
            <person name="Saeng-In P."/>
            <person name="Phongsopitanun W."/>
            <person name="Kanchanasin P."/>
            <person name="Yuki M."/>
            <person name="Kudo T."/>
            <person name="Ohkuma M."/>
            <person name="Tanasupawat S."/>
        </authorList>
    </citation>
    <scope>NUCLEOTIDE SEQUENCE [LARGE SCALE GENOMIC DNA]</scope>
    <source>
        <strain evidence="4 5">LDG1-06</strain>
    </source>
</reference>
<dbReference type="CDD" id="cd02440">
    <property type="entry name" value="AdoMet_MTases"/>
    <property type="match status" value="1"/>
</dbReference>
<name>A0ABS2AKB3_9ACTN</name>
<evidence type="ECO:0000313" key="5">
    <source>
        <dbReference type="Proteomes" id="UP000632138"/>
    </source>
</evidence>